<protein>
    <submittedName>
        <fullName evidence="1">Uncharacterized protein</fullName>
    </submittedName>
</protein>
<sequence length="35" mass="4129">MMDRRMFVLKMDVSTSKQVMARSGSSTFIRNLKLY</sequence>
<dbReference type="AlphaFoldDB" id="A0A0A9GLV5"/>
<organism evidence="1">
    <name type="scientific">Arundo donax</name>
    <name type="common">Giant reed</name>
    <name type="synonym">Donax arundinaceus</name>
    <dbReference type="NCBI Taxonomy" id="35708"/>
    <lineage>
        <taxon>Eukaryota</taxon>
        <taxon>Viridiplantae</taxon>
        <taxon>Streptophyta</taxon>
        <taxon>Embryophyta</taxon>
        <taxon>Tracheophyta</taxon>
        <taxon>Spermatophyta</taxon>
        <taxon>Magnoliopsida</taxon>
        <taxon>Liliopsida</taxon>
        <taxon>Poales</taxon>
        <taxon>Poaceae</taxon>
        <taxon>PACMAD clade</taxon>
        <taxon>Arundinoideae</taxon>
        <taxon>Arundineae</taxon>
        <taxon>Arundo</taxon>
    </lineage>
</organism>
<name>A0A0A9GLV5_ARUDO</name>
<evidence type="ECO:0000313" key="1">
    <source>
        <dbReference type="EMBL" id="JAE25482.1"/>
    </source>
</evidence>
<accession>A0A0A9GLV5</accession>
<reference evidence="1" key="1">
    <citation type="submission" date="2014-09" db="EMBL/GenBank/DDBJ databases">
        <authorList>
            <person name="Magalhaes I.L.F."/>
            <person name="Oliveira U."/>
            <person name="Santos F.R."/>
            <person name="Vidigal T.H.D.A."/>
            <person name="Brescovit A.D."/>
            <person name="Santos A.J."/>
        </authorList>
    </citation>
    <scope>NUCLEOTIDE SEQUENCE</scope>
    <source>
        <tissue evidence="1">Shoot tissue taken approximately 20 cm above the soil surface</tissue>
    </source>
</reference>
<dbReference type="EMBL" id="GBRH01172414">
    <property type="protein sequence ID" value="JAE25482.1"/>
    <property type="molecule type" value="Transcribed_RNA"/>
</dbReference>
<proteinExistence type="predicted"/>
<reference evidence="1" key="2">
    <citation type="journal article" date="2015" name="Data Brief">
        <title>Shoot transcriptome of the giant reed, Arundo donax.</title>
        <authorList>
            <person name="Barrero R.A."/>
            <person name="Guerrero F.D."/>
            <person name="Moolhuijzen P."/>
            <person name="Goolsby J.A."/>
            <person name="Tidwell J."/>
            <person name="Bellgard S.E."/>
            <person name="Bellgard M.I."/>
        </authorList>
    </citation>
    <scope>NUCLEOTIDE SEQUENCE</scope>
    <source>
        <tissue evidence="1">Shoot tissue taken approximately 20 cm above the soil surface</tissue>
    </source>
</reference>